<comment type="subcellular location">
    <subcellularLocation>
        <location evidence="7">Cytoplasm</location>
    </subcellularLocation>
</comment>
<evidence type="ECO:0000256" key="5">
    <source>
        <dbReference type="ARBA" id="ARBA00022741"/>
    </source>
</evidence>
<evidence type="ECO:0000256" key="6">
    <source>
        <dbReference type="ARBA" id="ARBA00022801"/>
    </source>
</evidence>
<keyword evidence="6 7" id="KW-0378">Hydrolase</keyword>
<feature type="binding site" evidence="7">
    <location>
        <position position="15"/>
    </location>
    <ligand>
        <name>a divalent metal cation</name>
        <dbReference type="ChEBI" id="CHEBI:60240"/>
    </ligand>
</feature>
<sequence length="257" mass="27232">MSEPLFERVLLTNDDGIDAPGLAVLEGVAFTLAREVWVVAPEHDQSGTSHSISLHAPLRYSRQGERRFGVSGTPGDCVVMAARHLMADNPPTLVLSGVNRGANLGLETVFSGTVGAAMTAILLGIPAIALSQAFSDREAVRWDTASALAPDVIRRLVASGLGTQACLNVNFPDVPAQDAGPLTVTRQGVGLVNGIAVRAHVDPRGIPYHWLQFSRGPRPDAEDTEAMVLGRGCISVTPLRFERTDEEEVAALAGRLV</sequence>
<dbReference type="KEGG" id="cox:E0W60_35170"/>
<protein>
    <recommendedName>
        <fullName evidence="7">5'-nucleotidase SurE</fullName>
        <ecNumber evidence="7">3.1.3.5</ecNumber>
    </recommendedName>
    <alternativeName>
        <fullName evidence="7">Nucleoside 5'-monophosphate phosphohydrolase</fullName>
    </alternativeName>
</protein>
<feature type="binding site" evidence="7">
    <location>
        <position position="46"/>
    </location>
    <ligand>
        <name>a divalent metal cation</name>
        <dbReference type="ChEBI" id="CHEBI:60240"/>
    </ligand>
</feature>
<dbReference type="Proteomes" id="UP000295294">
    <property type="component" value="Plasmid unnamed4"/>
</dbReference>
<comment type="similarity">
    <text evidence="2 7">Belongs to the SurE nucleotidase family.</text>
</comment>
<keyword evidence="9" id="KW-0614">Plasmid</keyword>
<evidence type="ECO:0000256" key="4">
    <source>
        <dbReference type="ARBA" id="ARBA00022723"/>
    </source>
</evidence>
<comment type="catalytic activity">
    <reaction evidence="1 7">
        <text>a ribonucleoside 5'-phosphate + H2O = a ribonucleoside + phosphate</text>
        <dbReference type="Rhea" id="RHEA:12484"/>
        <dbReference type="ChEBI" id="CHEBI:15377"/>
        <dbReference type="ChEBI" id="CHEBI:18254"/>
        <dbReference type="ChEBI" id="CHEBI:43474"/>
        <dbReference type="ChEBI" id="CHEBI:58043"/>
        <dbReference type="EC" id="3.1.3.5"/>
    </reaction>
</comment>
<dbReference type="OrthoDB" id="9780815at2"/>
<dbReference type="Gene3D" id="3.40.1210.10">
    <property type="entry name" value="Survival protein SurE-like phosphatase/nucleotidase"/>
    <property type="match status" value="1"/>
</dbReference>
<dbReference type="GO" id="GO:0004309">
    <property type="term" value="F:exopolyphosphatase activity"/>
    <property type="evidence" value="ECO:0007669"/>
    <property type="project" value="TreeGrafter"/>
</dbReference>
<dbReference type="EMBL" id="CP038639">
    <property type="protein sequence ID" value="QBY56278.1"/>
    <property type="molecule type" value="Genomic_DNA"/>
</dbReference>
<evidence type="ECO:0000256" key="1">
    <source>
        <dbReference type="ARBA" id="ARBA00000815"/>
    </source>
</evidence>
<dbReference type="InterPro" id="IPR036523">
    <property type="entry name" value="SurE-like_sf"/>
</dbReference>
<reference evidence="9 10" key="1">
    <citation type="submission" date="2019-03" db="EMBL/GenBank/DDBJ databases">
        <title>Efficiently degradation of phenoxyalkanoic acid herbicides by Cupriavidus oxalaticus strain X32.</title>
        <authorList>
            <person name="Sheng X."/>
        </authorList>
    </citation>
    <scope>NUCLEOTIDE SEQUENCE [LARGE SCALE GENOMIC DNA]</scope>
    <source>
        <strain evidence="9 10">X32</strain>
        <plasmid evidence="9 10">unnamed4</plasmid>
    </source>
</reference>
<dbReference type="InterPro" id="IPR030048">
    <property type="entry name" value="SurE"/>
</dbReference>
<evidence type="ECO:0000256" key="7">
    <source>
        <dbReference type="HAMAP-Rule" id="MF_00060"/>
    </source>
</evidence>
<comment type="function">
    <text evidence="7">Nucleotidase that shows phosphatase activity on nucleoside 5'-monophosphates.</text>
</comment>
<dbReference type="GO" id="GO:0008254">
    <property type="term" value="F:3'-nucleotidase activity"/>
    <property type="evidence" value="ECO:0007669"/>
    <property type="project" value="TreeGrafter"/>
</dbReference>
<dbReference type="GO" id="GO:0005737">
    <property type="term" value="C:cytoplasm"/>
    <property type="evidence" value="ECO:0007669"/>
    <property type="project" value="UniProtKB-SubCell"/>
</dbReference>
<dbReference type="AlphaFoldDB" id="A0A4P7LL40"/>
<dbReference type="GO" id="GO:0008253">
    <property type="term" value="F:5'-nucleotidase activity"/>
    <property type="evidence" value="ECO:0007669"/>
    <property type="project" value="UniProtKB-UniRule"/>
</dbReference>
<dbReference type="NCBIfam" id="TIGR00087">
    <property type="entry name" value="surE"/>
    <property type="match status" value="1"/>
</dbReference>
<geneLocation type="plasmid" evidence="9">
    <name>unnamed4</name>
</geneLocation>
<dbReference type="EC" id="3.1.3.5" evidence="7"/>
<name>A0A4P7LL40_9BURK</name>
<gene>
    <name evidence="7 9" type="primary">surE</name>
    <name evidence="9" type="ORF">E0W60_35170</name>
</gene>
<comment type="cofactor">
    <cofactor evidence="7">
        <name>a divalent metal cation</name>
        <dbReference type="ChEBI" id="CHEBI:60240"/>
    </cofactor>
    <text evidence="7">Binds 1 divalent metal cation per subunit.</text>
</comment>
<proteinExistence type="inferred from homology"/>
<keyword evidence="5 7" id="KW-0547">Nucleotide-binding</keyword>
<dbReference type="GO" id="GO:0000166">
    <property type="term" value="F:nucleotide binding"/>
    <property type="evidence" value="ECO:0007669"/>
    <property type="project" value="UniProtKB-KW"/>
</dbReference>
<evidence type="ECO:0000256" key="3">
    <source>
        <dbReference type="ARBA" id="ARBA00022490"/>
    </source>
</evidence>
<dbReference type="InterPro" id="IPR002828">
    <property type="entry name" value="SurE-like_Pase/nucleotidase"/>
</dbReference>
<dbReference type="GO" id="GO:0046872">
    <property type="term" value="F:metal ion binding"/>
    <property type="evidence" value="ECO:0007669"/>
    <property type="project" value="UniProtKB-UniRule"/>
</dbReference>
<feature type="binding site" evidence="7">
    <location>
        <position position="14"/>
    </location>
    <ligand>
        <name>a divalent metal cation</name>
        <dbReference type="ChEBI" id="CHEBI:60240"/>
    </ligand>
</feature>
<dbReference type="PANTHER" id="PTHR30457:SF12">
    <property type="entry name" value="5'_3'-NUCLEOTIDASE SURE"/>
    <property type="match status" value="1"/>
</dbReference>
<feature type="binding site" evidence="7">
    <location>
        <position position="99"/>
    </location>
    <ligand>
        <name>a divalent metal cation</name>
        <dbReference type="ChEBI" id="CHEBI:60240"/>
    </ligand>
</feature>
<evidence type="ECO:0000313" key="10">
    <source>
        <dbReference type="Proteomes" id="UP000295294"/>
    </source>
</evidence>
<dbReference type="NCBIfam" id="NF001490">
    <property type="entry name" value="PRK00346.1-4"/>
    <property type="match status" value="1"/>
</dbReference>
<dbReference type="PANTHER" id="PTHR30457">
    <property type="entry name" value="5'-NUCLEOTIDASE SURE"/>
    <property type="match status" value="1"/>
</dbReference>
<keyword evidence="4 7" id="KW-0479">Metal-binding</keyword>
<evidence type="ECO:0000313" key="9">
    <source>
        <dbReference type="EMBL" id="QBY56278.1"/>
    </source>
</evidence>
<dbReference type="HAMAP" id="MF_00060">
    <property type="entry name" value="SurE"/>
    <property type="match status" value="1"/>
</dbReference>
<dbReference type="Pfam" id="PF01975">
    <property type="entry name" value="SurE"/>
    <property type="match status" value="1"/>
</dbReference>
<evidence type="ECO:0000256" key="2">
    <source>
        <dbReference type="ARBA" id="ARBA00011062"/>
    </source>
</evidence>
<keyword evidence="3 7" id="KW-0963">Cytoplasm</keyword>
<dbReference type="RefSeq" id="WP_135707440.1">
    <property type="nucleotide sequence ID" value="NZ_CP038639.1"/>
</dbReference>
<organism evidence="9 10">
    <name type="scientific">Cupriavidus oxalaticus</name>
    <dbReference type="NCBI Taxonomy" id="96344"/>
    <lineage>
        <taxon>Bacteria</taxon>
        <taxon>Pseudomonadati</taxon>
        <taxon>Pseudomonadota</taxon>
        <taxon>Betaproteobacteria</taxon>
        <taxon>Burkholderiales</taxon>
        <taxon>Burkholderiaceae</taxon>
        <taxon>Cupriavidus</taxon>
    </lineage>
</organism>
<feature type="domain" description="Survival protein SurE-like phosphatase/nucleotidase" evidence="8">
    <location>
        <begin position="9"/>
        <end position="189"/>
    </location>
</feature>
<evidence type="ECO:0000259" key="8">
    <source>
        <dbReference type="Pfam" id="PF01975"/>
    </source>
</evidence>
<dbReference type="SUPFAM" id="SSF64167">
    <property type="entry name" value="SurE-like"/>
    <property type="match status" value="1"/>
</dbReference>
<accession>A0A4P7LL40</accession>